<dbReference type="InterPro" id="IPR007863">
    <property type="entry name" value="Peptidase_M16_C"/>
</dbReference>
<comment type="similarity">
    <text evidence="1 2">Belongs to the peptidase M16 family.</text>
</comment>
<dbReference type="PANTHER" id="PTHR11851:SF49">
    <property type="entry name" value="MITOCHONDRIAL-PROCESSING PEPTIDASE SUBUNIT ALPHA"/>
    <property type="match status" value="1"/>
</dbReference>
<evidence type="ECO:0000313" key="5">
    <source>
        <dbReference type="EMBL" id="AFS78557.1"/>
    </source>
</evidence>
<dbReference type="RefSeq" id="WP_014967693.1">
    <property type="nucleotide sequence ID" value="NC_018664.1"/>
</dbReference>
<dbReference type="AlphaFoldDB" id="K0B0G3"/>
<gene>
    <name evidence="5" type="ordered locus">Curi_c15480</name>
</gene>
<keyword evidence="6" id="KW-1185">Reference proteome</keyword>
<evidence type="ECO:0000259" key="3">
    <source>
        <dbReference type="Pfam" id="PF00675"/>
    </source>
</evidence>
<evidence type="ECO:0000313" key="6">
    <source>
        <dbReference type="Proteomes" id="UP000006094"/>
    </source>
</evidence>
<evidence type="ECO:0000259" key="4">
    <source>
        <dbReference type="Pfam" id="PF05193"/>
    </source>
</evidence>
<feature type="domain" description="Peptidase M16 C-terminal" evidence="4">
    <location>
        <begin position="165"/>
        <end position="340"/>
    </location>
</feature>
<dbReference type="InterPro" id="IPR011249">
    <property type="entry name" value="Metalloenz_LuxS/M16"/>
</dbReference>
<keyword evidence="5" id="KW-0378">Hydrolase</keyword>
<dbReference type="HOGENOM" id="CLU_009902_3_3_9"/>
<name>K0B0G3_GOTA9</name>
<protein>
    <submittedName>
        <fullName evidence="5">M16 family peptidase</fullName>
        <ecNumber evidence="5">3.4.24.-</ecNumber>
    </submittedName>
</protein>
<dbReference type="PROSITE" id="PS00143">
    <property type="entry name" value="INSULINASE"/>
    <property type="match status" value="1"/>
</dbReference>
<dbReference type="Pfam" id="PF00675">
    <property type="entry name" value="Peptidase_M16"/>
    <property type="match status" value="1"/>
</dbReference>
<dbReference type="InterPro" id="IPR050361">
    <property type="entry name" value="MPP/UQCRC_Complex"/>
</dbReference>
<dbReference type="eggNOG" id="COG0612">
    <property type="taxonomic scope" value="Bacteria"/>
</dbReference>
<dbReference type="GO" id="GO:0006508">
    <property type="term" value="P:proteolysis"/>
    <property type="evidence" value="ECO:0007669"/>
    <property type="project" value="InterPro"/>
</dbReference>
<dbReference type="Gene3D" id="3.30.830.10">
    <property type="entry name" value="Metalloenzyme, LuxS/M16 peptidase-like"/>
    <property type="match status" value="2"/>
</dbReference>
<organism evidence="5 6">
    <name type="scientific">Gottschalkia acidurici (strain ATCC 7906 / DSM 604 / BCRC 14475 / CIP 104303 / KCTC 5404 / NCIMB 10678 / 9a)</name>
    <name type="common">Clostridium acidurici</name>
    <dbReference type="NCBI Taxonomy" id="1128398"/>
    <lineage>
        <taxon>Bacteria</taxon>
        <taxon>Bacillati</taxon>
        <taxon>Bacillota</taxon>
        <taxon>Tissierellia</taxon>
        <taxon>Tissierellales</taxon>
        <taxon>Gottschalkiaceae</taxon>
        <taxon>Gottschalkia</taxon>
    </lineage>
</organism>
<dbReference type="InterPro" id="IPR011765">
    <property type="entry name" value="Pept_M16_N"/>
</dbReference>
<dbReference type="PATRIC" id="fig|1128398.3.peg.1584"/>
<evidence type="ECO:0000256" key="1">
    <source>
        <dbReference type="ARBA" id="ARBA00007261"/>
    </source>
</evidence>
<dbReference type="FunFam" id="3.30.830.10:FF:000008">
    <property type="entry name" value="Mitochondrial-processing peptidase subunit beta"/>
    <property type="match status" value="1"/>
</dbReference>
<dbReference type="SUPFAM" id="SSF63411">
    <property type="entry name" value="LuxS/MPP-like metallohydrolase"/>
    <property type="match status" value="2"/>
</dbReference>
<dbReference type="GO" id="GO:0046872">
    <property type="term" value="F:metal ion binding"/>
    <property type="evidence" value="ECO:0007669"/>
    <property type="project" value="InterPro"/>
</dbReference>
<dbReference type="Pfam" id="PF05193">
    <property type="entry name" value="Peptidase_M16_C"/>
    <property type="match status" value="1"/>
</dbReference>
<dbReference type="STRING" id="1128398.Curi_c15480"/>
<dbReference type="EMBL" id="CP003326">
    <property type="protein sequence ID" value="AFS78557.1"/>
    <property type="molecule type" value="Genomic_DNA"/>
</dbReference>
<sequence length="425" mass="48738">MYNKKTLENGLRIVTEYIPYVKSVSIGIWVEAGSIRENVHNNGVTHFIEHMIFKGTEKRTAKEIAESIDNIGGQINAFTSKECTCYYVKVLDNHLSDAIEILADMLFNSKFDEEEMKKEKGVILEEIKMYEDSPEDLVTDLLAKSIFNNHQLGMPILGSSETLNNLTREDILDYYKTYYTPENTVISIAGNFKEEDIMDLIKEYFGNWEPNQKNLEVNNPPKIDRNIISKVKDIEQMHLCLGMEGINSGNMDLYPLLVLNNIFGGGMSSRLFQTVREDMGLAYSIYSYMYSYKDVGVFSIYAGMNKENILTVSEIIVKNINEIKKNLINEEEMNKSKEQLKGNYILGLESTFSRMSYIGRSELLLGRTDTPEELLEKIDKVKIEDIRKIVDKVFSKDSLNISIVGNIEDEEKLAKELNLIYDKII</sequence>
<proteinExistence type="inferred from homology"/>
<dbReference type="GO" id="GO:0004222">
    <property type="term" value="F:metalloendopeptidase activity"/>
    <property type="evidence" value="ECO:0007669"/>
    <property type="project" value="InterPro"/>
</dbReference>
<dbReference type="PANTHER" id="PTHR11851">
    <property type="entry name" value="METALLOPROTEASE"/>
    <property type="match status" value="1"/>
</dbReference>
<dbReference type="KEGG" id="cad:Curi_c15480"/>
<accession>K0B0G3</accession>
<dbReference type="EC" id="3.4.24.-" evidence="5"/>
<dbReference type="MEROPS" id="M16.A15"/>
<reference evidence="5 6" key="1">
    <citation type="journal article" date="2012" name="PLoS ONE">
        <title>The purine-utilizing bacterium Clostridium acidurici 9a: a genome-guided metabolic reconsideration.</title>
        <authorList>
            <person name="Hartwich K."/>
            <person name="Poehlein A."/>
            <person name="Daniel R."/>
        </authorList>
    </citation>
    <scope>NUCLEOTIDE SEQUENCE [LARGE SCALE GENOMIC DNA]</scope>
    <source>
        <strain evidence="6">ATCC 7906 / DSM 604 / BCRC 14475 / CIP 104303 / KCTC 5404 / NCIMB 10678 / 9a</strain>
    </source>
</reference>
<dbReference type="Proteomes" id="UP000006094">
    <property type="component" value="Chromosome"/>
</dbReference>
<evidence type="ECO:0000256" key="2">
    <source>
        <dbReference type="RuleBase" id="RU004447"/>
    </source>
</evidence>
<feature type="domain" description="Peptidase M16 N-terminal" evidence="3">
    <location>
        <begin position="12"/>
        <end position="158"/>
    </location>
</feature>
<dbReference type="InterPro" id="IPR001431">
    <property type="entry name" value="Pept_M16_Zn_BS"/>
</dbReference>
<dbReference type="OrthoDB" id="9811314at2"/>